<evidence type="ECO:0000256" key="3">
    <source>
        <dbReference type="ARBA" id="ARBA00022692"/>
    </source>
</evidence>
<evidence type="ECO:0000256" key="10">
    <source>
        <dbReference type="HAMAP-Rule" id="MF_00454"/>
    </source>
</evidence>
<name>A0A918WUJ8_9ACTN</name>
<keyword evidence="6 10" id="KW-0407">Ion channel</keyword>
<dbReference type="InterPro" id="IPR003691">
    <property type="entry name" value="FluC"/>
</dbReference>
<dbReference type="HAMAP" id="MF_00454">
    <property type="entry name" value="FluC"/>
    <property type="match status" value="1"/>
</dbReference>
<feature type="transmembrane region" description="Helical" evidence="10">
    <location>
        <begin position="90"/>
        <end position="108"/>
    </location>
</feature>
<reference evidence="11" key="1">
    <citation type="journal article" date="2014" name="Int. J. Syst. Evol. Microbiol.">
        <title>Complete genome sequence of Corynebacterium casei LMG S-19264T (=DSM 44701T), isolated from a smear-ripened cheese.</title>
        <authorList>
            <consortium name="US DOE Joint Genome Institute (JGI-PGF)"/>
            <person name="Walter F."/>
            <person name="Albersmeier A."/>
            <person name="Kalinowski J."/>
            <person name="Ruckert C."/>
        </authorList>
    </citation>
    <scope>NUCLEOTIDE SEQUENCE</scope>
    <source>
        <strain evidence="11">JCM 4637</strain>
    </source>
</reference>
<evidence type="ECO:0000256" key="7">
    <source>
        <dbReference type="ARBA" id="ARBA00035120"/>
    </source>
</evidence>
<keyword evidence="10" id="KW-0479">Metal-binding</keyword>
<reference evidence="11" key="2">
    <citation type="submission" date="2020-09" db="EMBL/GenBank/DDBJ databases">
        <authorList>
            <person name="Sun Q."/>
            <person name="Ohkuma M."/>
        </authorList>
    </citation>
    <scope>NUCLEOTIDE SEQUENCE</scope>
    <source>
        <strain evidence="11">JCM 4637</strain>
    </source>
</reference>
<keyword evidence="2 10" id="KW-1003">Cell membrane</keyword>
<comment type="function">
    <text evidence="9 10">Fluoride-specific ion channel. Important for reducing fluoride concentration in the cell, thus reducing its toxicity.</text>
</comment>
<feature type="binding site" evidence="10">
    <location>
        <position position="101"/>
    </location>
    <ligand>
        <name>Na(+)</name>
        <dbReference type="ChEBI" id="CHEBI:29101"/>
        <note>structural</note>
    </ligand>
</feature>
<protein>
    <recommendedName>
        <fullName evidence="10">Fluoride-specific ion channel FluC</fullName>
    </recommendedName>
</protein>
<sequence length="156" mass="15912">MSEVREPVDPDVDLRAAPEPVRVLPVLGAVSLGGALGAAARYAALLAWPASGAGFPWALFGINVVGSGLIGVLMVLVVESGLRVHPLVRPFLGVGVLGGFTSFSTYAMDLSGLLARGELLTAVGYLLGTLAGALGAVWAGAVLTRRLYRASEGRTG</sequence>
<evidence type="ECO:0000256" key="2">
    <source>
        <dbReference type="ARBA" id="ARBA00022475"/>
    </source>
</evidence>
<evidence type="ECO:0000313" key="12">
    <source>
        <dbReference type="Proteomes" id="UP000638353"/>
    </source>
</evidence>
<accession>A0A918WUJ8</accession>
<dbReference type="GO" id="GO:0046872">
    <property type="term" value="F:metal ion binding"/>
    <property type="evidence" value="ECO:0007669"/>
    <property type="project" value="UniProtKB-KW"/>
</dbReference>
<evidence type="ECO:0000313" key="11">
    <source>
        <dbReference type="EMBL" id="GHC85103.1"/>
    </source>
</evidence>
<evidence type="ECO:0000256" key="9">
    <source>
        <dbReference type="ARBA" id="ARBA00049940"/>
    </source>
</evidence>
<feature type="transmembrane region" description="Helical" evidence="10">
    <location>
        <begin position="55"/>
        <end position="78"/>
    </location>
</feature>
<dbReference type="Pfam" id="PF02537">
    <property type="entry name" value="CRCB"/>
    <property type="match status" value="1"/>
</dbReference>
<comment type="similarity">
    <text evidence="7 10">Belongs to the fluoride channel Fluc/FEX (TC 1.A.43) family.</text>
</comment>
<keyword evidence="10" id="KW-0915">Sodium</keyword>
<comment type="subcellular location">
    <subcellularLocation>
        <location evidence="1 10">Cell membrane</location>
        <topology evidence="1 10">Multi-pass membrane protein</topology>
    </subcellularLocation>
</comment>
<evidence type="ECO:0000256" key="1">
    <source>
        <dbReference type="ARBA" id="ARBA00004651"/>
    </source>
</evidence>
<feature type="transmembrane region" description="Helical" evidence="10">
    <location>
        <begin position="21"/>
        <end position="43"/>
    </location>
</feature>
<keyword evidence="10" id="KW-0813">Transport</keyword>
<comment type="caution">
    <text evidence="11">The sequence shown here is derived from an EMBL/GenBank/DDBJ whole genome shotgun (WGS) entry which is preliminary data.</text>
</comment>
<dbReference type="GO" id="GO:0062054">
    <property type="term" value="F:fluoride channel activity"/>
    <property type="evidence" value="ECO:0007669"/>
    <property type="project" value="UniProtKB-UniRule"/>
</dbReference>
<feature type="binding site" evidence="10">
    <location>
        <position position="98"/>
    </location>
    <ligand>
        <name>Na(+)</name>
        <dbReference type="ChEBI" id="CHEBI:29101"/>
        <note>structural</note>
    </ligand>
</feature>
<feature type="transmembrane region" description="Helical" evidence="10">
    <location>
        <begin position="120"/>
        <end position="144"/>
    </location>
</feature>
<dbReference type="GO" id="GO:0005886">
    <property type="term" value="C:plasma membrane"/>
    <property type="evidence" value="ECO:0007669"/>
    <property type="project" value="UniProtKB-SubCell"/>
</dbReference>
<dbReference type="AlphaFoldDB" id="A0A918WUJ8"/>
<comment type="catalytic activity">
    <reaction evidence="8">
        <text>fluoride(in) = fluoride(out)</text>
        <dbReference type="Rhea" id="RHEA:76159"/>
        <dbReference type="ChEBI" id="CHEBI:17051"/>
    </reaction>
    <physiologicalReaction direction="left-to-right" evidence="8">
        <dbReference type="Rhea" id="RHEA:76160"/>
    </physiologicalReaction>
</comment>
<keyword evidence="4 10" id="KW-1133">Transmembrane helix</keyword>
<keyword evidence="5 10" id="KW-0472">Membrane</keyword>
<proteinExistence type="inferred from homology"/>
<keyword evidence="3 10" id="KW-0812">Transmembrane</keyword>
<dbReference type="EMBL" id="BMVC01000002">
    <property type="protein sequence ID" value="GHC85103.1"/>
    <property type="molecule type" value="Genomic_DNA"/>
</dbReference>
<evidence type="ECO:0000256" key="5">
    <source>
        <dbReference type="ARBA" id="ARBA00023136"/>
    </source>
</evidence>
<keyword evidence="10" id="KW-0406">Ion transport</keyword>
<evidence type="ECO:0000256" key="4">
    <source>
        <dbReference type="ARBA" id="ARBA00022989"/>
    </source>
</evidence>
<evidence type="ECO:0000256" key="6">
    <source>
        <dbReference type="ARBA" id="ARBA00023303"/>
    </source>
</evidence>
<gene>
    <name evidence="10" type="primary">fluC</name>
    <name evidence="10" type="synonym">crcB</name>
    <name evidence="11" type="ORF">GCM10010334_15580</name>
</gene>
<dbReference type="Proteomes" id="UP000638353">
    <property type="component" value="Unassembled WGS sequence"/>
</dbReference>
<evidence type="ECO:0000256" key="8">
    <source>
        <dbReference type="ARBA" id="ARBA00035585"/>
    </source>
</evidence>
<organism evidence="11 12">
    <name type="scientific">Streptomyces finlayi</name>
    <dbReference type="NCBI Taxonomy" id="67296"/>
    <lineage>
        <taxon>Bacteria</taxon>
        <taxon>Bacillati</taxon>
        <taxon>Actinomycetota</taxon>
        <taxon>Actinomycetes</taxon>
        <taxon>Kitasatosporales</taxon>
        <taxon>Streptomycetaceae</taxon>
        <taxon>Streptomyces</taxon>
    </lineage>
</organism>
<dbReference type="GO" id="GO:0140114">
    <property type="term" value="P:cellular detoxification of fluoride"/>
    <property type="evidence" value="ECO:0007669"/>
    <property type="project" value="UniProtKB-UniRule"/>
</dbReference>
<comment type="activity regulation">
    <text evidence="10">Na(+) is not transported, but it plays an essential structural role and its presence is essential for fluoride channel function.</text>
</comment>